<sequence length="123" mass="13949">MTKSKTQNKYSKLVSLMPNCTSLLFTRGTVMKIEECPIFTRGRKTVVCLAMQHLLNQQFLIVSSTIGFMGLLSLYCRSTRGKPLSIFNQVGWECFILGDDNPVVPDFSGLPYESREILVRNSY</sequence>
<organism evidence="1 2">
    <name type="scientific">Wuchereria bancrofti</name>
    <dbReference type="NCBI Taxonomy" id="6293"/>
    <lineage>
        <taxon>Eukaryota</taxon>
        <taxon>Metazoa</taxon>
        <taxon>Ecdysozoa</taxon>
        <taxon>Nematoda</taxon>
        <taxon>Chromadorea</taxon>
        <taxon>Rhabditida</taxon>
        <taxon>Spirurina</taxon>
        <taxon>Spiruromorpha</taxon>
        <taxon>Filarioidea</taxon>
        <taxon>Onchocercidae</taxon>
        <taxon>Wuchereria</taxon>
    </lineage>
</organism>
<reference evidence="2" key="1">
    <citation type="submission" date="2012-08" db="EMBL/GenBank/DDBJ databases">
        <title>The Genome Sequence of Wuchereria bancrofti.</title>
        <authorList>
            <person name="Nutman T.B."/>
            <person name="Fink D.L."/>
            <person name="Russ C."/>
            <person name="Young S."/>
            <person name="Zeng Q."/>
            <person name="Koehrsen M."/>
            <person name="Alvarado L."/>
            <person name="Berlin A."/>
            <person name="Chapman S.B."/>
            <person name="Chen Z."/>
            <person name="Freedman E."/>
            <person name="Gellesch M."/>
            <person name="Goldberg J."/>
            <person name="Griggs A."/>
            <person name="Gujja S."/>
            <person name="Heilman E.R."/>
            <person name="Heiman D."/>
            <person name="Hepburn T."/>
            <person name="Howarth C."/>
            <person name="Jen D."/>
            <person name="Larson L."/>
            <person name="Lewis B."/>
            <person name="Mehta T."/>
            <person name="Park D."/>
            <person name="Pearson M."/>
            <person name="Roberts A."/>
            <person name="Saif S."/>
            <person name="Shea T."/>
            <person name="Shenoy N."/>
            <person name="Sisk P."/>
            <person name="Stolte C."/>
            <person name="Sykes S."/>
            <person name="Walk T."/>
            <person name="White J."/>
            <person name="Yandava C."/>
            <person name="Haas B."/>
            <person name="Henn M.R."/>
            <person name="Nusbaum C."/>
            <person name="Birren B."/>
        </authorList>
    </citation>
    <scope>NUCLEOTIDE SEQUENCE [LARGE SCALE GENOMIC DNA]</scope>
    <source>
        <strain evidence="2">NA</strain>
    </source>
</reference>
<evidence type="ECO:0000313" key="1">
    <source>
        <dbReference type="EMBL" id="EJW76019.1"/>
    </source>
</evidence>
<name>J9EL02_WUCBA</name>
<gene>
    <name evidence="1" type="ORF">WUBG_13075</name>
</gene>
<protein>
    <submittedName>
        <fullName evidence="1">Uncharacterized protein</fullName>
    </submittedName>
</protein>
<evidence type="ECO:0000313" key="2">
    <source>
        <dbReference type="Proteomes" id="UP000004810"/>
    </source>
</evidence>
<proteinExistence type="predicted"/>
<dbReference type="AlphaFoldDB" id="J9EL02"/>
<comment type="caution">
    <text evidence="1">The sequence shown here is derived from an EMBL/GenBank/DDBJ whole genome shotgun (WGS) entry which is preliminary data.</text>
</comment>
<dbReference type="Proteomes" id="UP000004810">
    <property type="component" value="Unassembled WGS sequence"/>
</dbReference>
<dbReference type="EMBL" id="ADBV01009701">
    <property type="protein sequence ID" value="EJW76019.1"/>
    <property type="molecule type" value="Genomic_DNA"/>
</dbReference>
<accession>J9EL02</accession>